<protein>
    <submittedName>
        <fullName evidence="2">Uncharacterized protein</fullName>
    </submittedName>
</protein>
<dbReference type="AlphaFoldDB" id="A0A0F8Z0E9"/>
<dbReference type="PANTHER" id="PTHR37525:SF1">
    <property type="entry name" value="UPF0175 PROTEIN SSL1255"/>
    <property type="match status" value="1"/>
</dbReference>
<evidence type="ECO:0000313" key="2">
    <source>
        <dbReference type="EMBL" id="KKK79540.1"/>
    </source>
</evidence>
<sequence length="73" mass="8056">MVISINLPEINVKEEELKLLLAIKLLEEGAVSLGKAAETAGYSEKTFVEVLIRRGVSPIKYSKLDLDKEARNA</sequence>
<dbReference type="EMBL" id="LAZR01053979">
    <property type="protein sequence ID" value="KKK79540.1"/>
    <property type="molecule type" value="Genomic_DNA"/>
</dbReference>
<dbReference type="Pfam" id="PF03683">
    <property type="entry name" value="UPF0175"/>
    <property type="match status" value="1"/>
</dbReference>
<reference evidence="2" key="1">
    <citation type="journal article" date="2015" name="Nature">
        <title>Complex archaea that bridge the gap between prokaryotes and eukaryotes.</title>
        <authorList>
            <person name="Spang A."/>
            <person name="Saw J.H."/>
            <person name="Jorgensen S.L."/>
            <person name="Zaremba-Niedzwiedzka K."/>
            <person name="Martijn J."/>
            <person name="Lind A.E."/>
            <person name="van Eijk R."/>
            <person name="Schleper C."/>
            <person name="Guy L."/>
            <person name="Ettema T.J."/>
        </authorList>
    </citation>
    <scope>NUCLEOTIDE SEQUENCE</scope>
</reference>
<accession>A0A0F8Z0E9</accession>
<proteinExistence type="inferred from homology"/>
<comment type="similarity">
    <text evidence="1">Belongs to the UPF0175 family.</text>
</comment>
<gene>
    <name evidence="2" type="ORF">LCGC14_2832440</name>
</gene>
<dbReference type="InterPro" id="IPR005368">
    <property type="entry name" value="UPF0175"/>
</dbReference>
<organism evidence="2">
    <name type="scientific">marine sediment metagenome</name>
    <dbReference type="NCBI Taxonomy" id="412755"/>
    <lineage>
        <taxon>unclassified sequences</taxon>
        <taxon>metagenomes</taxon>
        <taxon>ecological metagenomes</taxon>
    </lineage>
</organism>
<dbReference type="InterPro" id="IPR052264">
    <property type="entry name" value="UPF0175_domain"/>
</dbReference>
<evidence type="ECO:0000256" key="1">
    <source>
        <dbReference type="ARBA" id="ARBA00005651"/>
    </source>
</evidence>
<name>A0A0F8Z0E9_9ZZZZ</name>
<comment type="caution">
    <text evidence="2">The sequence shown here is derived from an EMBL/GenBank/DDBJ whole genome shotgun (WGS) entry which is preliminary data.</text>
</comment>
<dbReference type="PANTHER" id="PTHR37525">
    <property type="entry name" value="UPF0175 PROTEIN SSL1255"/>
    <property type="match status" value="1"/>
</dbReference>